<keyword evidence="9 14" id="KW-0798">TonB box</keyword>
<feature type="signal peptide" evidence="15">
    <location>
        <begin position="1"/>
        <end position="26"/>
    </location>
</feature>
<evidence type="ECO:0000256" key="5">
    <source>
        <dbReference type="ARBA" id="ARBA00022496"/>
    </source>
</evidence>
<feature type="domain" description="TonB-dependent receptor-like beta-barrel" evidence="16">
    <location>
        <begin position="248"/>
        <end position="694"/>
    </location>
</feature>
<evidence type="ECO:0000256" key="7">
    <source>
        <dbReference type="ARBA" id="ARBA00023004"/>
    </source>
</evidence>
<evidence type="ECO:0000256" key="12">
    <source>
        <dbReference type="ARBA" id="ARBA00023237"/>
    </source>
</evidence>
<evidence type="ECO:0000256" key="15">
    <source>
        <dbReference type="SAM" id="SignalP"/>
    </source>
</evidence>
<keyword evidence="4 13" id="KW-1134">Transmembrane beta strand</keyword>
<comment type="caution">
    <text evidence="18">The sequence shown here is derived from an EMBL/GenBank/DDBJ whole genome shotgun (WGS) entry which is preliminary data.</text>
</comment>
<feature type="domain" description="TonB-dependent receptor plug" evidence="17">
    <location>
        <begin position="43"/>
        <end position="150"/>
    </location>
</feature>
<name>A0A4Y8UEZ2_9GAMM</name>
<keyword evidence="8" id="KW-0406">Ion transport</keyword>
<evidence type="ECO:0000259" key="16">
    <source>
        <dbReference type="Pfam" id="PF00593"/>
    </source>
</evidence>
<evidence type="ECO:0000313" key="19">
    <source>
        <dbReference type="Proteomes" id="UP000298133"/>
    </source>
</evidence>
<evidence type="ECO:0000256" key="13">
    <source>
        <dbReference type="PROSITE-ProRule" id="PRU01360"/>
    </source>
</evidence>
<evidence type="ECO:0000256" key="14">
    <source>
        <dbReference type="RuleBase" id="RU003357"/>
    </source>
</evidence>
<dbReference type="OrthoDB" id="7051185at2"/>
<evidence type="ECO:0000256" key="6">
    <source>
        <dbReference type="ARBA" id="ARBA00022692"/>
    </source>
</evidence>
<dbReference type="PROSITE" id="PS52016">
    <property type="entry name" value="TONB_DEPENDENT_REC_3"/>
    <property type="match status" value="1"/>
</dbReference>
<dbReference type="Gene3D" id="2.40.170.20">
    <property type="entry name" value="TonB-dependent receptor, beta-barrel domain"/>
    <property type="match status" value="1"/>
</dbReference>
<dbReference type="PANTHER" id="PTHR32552">
    <property type="entry name" value="FERRICHROME IRON RECEPTOR-RELATED"/>
    <property type="match status" value="1"/>
</dbReference>
<dbReference type="InterPro" id="IPR000531">
    <property type="entry name" value="Beta-barrel_TonB"/>
</dbReference>
<dbReference type="NCBIfam" id="TIGR01783">
    <property type="entry name" value="TonB-siderophor"/>
    <property type="match status" value="1"/>
</dbReference>
<dbReference type="Pfam" id="PF07715">
    <property type="entry name" value="Plug"/>
    <property type="match status" value="1"/>
</dbReference>
<evidence type="ECO:0000256" key="11">
    <source>
        <dbReference type="ARBA" id="ARBA00023170"/>
    </source>
</evidence>
<dbReference type="GO" id="GO:0009279">
    <property type="term" value="C:cell outer membrane"/>
    <property type="evidence" value="ECO:0007669"/>
    <property type="project" value="UniProtKB-SubCell"/>
</dbReference>
<dbReference type="PANTHER" id="PTHR32552:SF81">
    <property type="entry name" value="TONB-DEPENDENT OUTER MEMBRANE RECEPTOR"/>
    <property type="match status" value="1"/>
</dbReference>
<comment type="similarity">
    <text evidence="2 13 14">Belongs to the TonB-dependent receptor family.</text>
</comment>
<dbReference type="GO" id="GO:0015891">
    <property type="term" value="P:siderophore transport"/>
    <property type="evidence" value="ECO:0007669"/>
    <property type="project" value="InterPro"/>
</dbReference>
<dbReference type="InterPro" id="IPR010105">
    <property type="entry name" value="TonB_sidphr_rcpt"/>
</dbReference>
<dbReference type="CDD" id="cd01347">
    <property type="entry name" value="ligand_gated_channel"/>
    <property type="match status" value="1"/>
</dbReference>
<evidence type="ECO:0000256" key="4">
    <source>
        <dbReference type="ARBA" id="ARBA00022452"/>
    </source>
</evidence>
<dbReference type="GO" id="GO:0015343">
    <property type="term" value="F:siderophore-iron transmembrane transporter activity"/>
    <property type="evidence" value="ECO:0007669"/>
    <property type="project" value="InterPro"/>
</dbReference>
<keyword evidence="15" id="KW-0732">Signal</keyword>
<keyword evidence="12 13" id="KW-0998">Cell outer membrane</keyword>
<keyword evidence="3 13" id="KW-0813">Transport</keyword>
<evidence type="ECO:0000259" key="17">
    <source>
        <dbReference type="Pfam" id="PF07715"/>
    </source>
</evidence>
<dbReference type="InterPro" id="IPR036942">
    <property type="entry name" value="Beta-barrel_TonB_sf"/>
</dbReference>
<dbReference type="GO" id="GO:0038023">
    <property type="term" value="F:signaling receptor activity"/>
    <property type="evidence" value="ECO:0007669"/>
    <property type="project" value="InterPro"/>
</dbReference>
<dbReference type="InterPro" id="IPR012910">
    <property type="entry name" value="Plug_dom"/>
</dbReference>
<comment type="subcellular location">
    <subcellularLocation>
        <location evidence="1 13">Cell outer membrane</location>
        <topology evidence="1 13">Multi-pass membrane protein</topology>
    </subcellularLocation>
</comment>
<keyword evidence="7" id="KW-0408">Iron</keyword>
<dbReference type="EMBL" id="SPIA01000003">
    <property type="protein sequence ID" value="TFH67385.1"/>
    <property type="molecule type" value="Genomic_DNA"/>
</dbReference>
<protein>
    <submittedName>
        <fullName evidence="18">TonB-dependent receptor</fullName>
    </submittedName>
</protein>
<dbReference type="Pfam" id="PF00593">
    <property type="entry name" value="TonB_dep_Rec_b-barrel"/>
    <property type="match status" value="1"/>
</dbReference>
<evidence type="ECO:0000256" key="2">
    <source>
        <dbReference type="ARBA" id="ARBA00009810"/>
    </source>
</evidence>
<gene>
    <name evidence="18" type="ORF">E3W66_07780</name>
</gene>
<evidence type="ECO:0000313" key="18">
    <source>
        <dbReference type="EMBL" id="TFH67385.1"/>
    </source>
</evidence>
<organism evidence="18 19">
    <name type="scientific">Gammaproteobacteria bacterium LSUCC0057</name>
    <dbReference type="NCBI Taxonomy" id="2559237"/>
    <lineage>
        <taxon>Bacteria</taxon>
        <taxon>Pseudomonadati</taxon>
        <taxon>Pseudomonadota</taxon>
        <taxon>Gammaproteobacteria</taxon>
        <taxon>Cellvibrionales</taxon>
        <taxon>Porticoccaceae</taxon>
        <taxon>SAR92 clade</taxon>
    </lineage>
</organism>
<evidence type="ECO:0000256" key="3">
    <source>
        <dbReference type="ARBA" id="ARBA00022448"/>
    </source>
</evidence>
<keyword evidence="6 13" id="KW-0812">Transmembrane</keyword>
<dbReference type="SUPFAM" id="SSF56935">
    <property type="entry name" value="Porins"/>
    <property type="match status" value="1"/>
</dbReference>
<dbReference type="Proteomes" id="UP000298133">
    <property type="component" value="Unassembled WGS sequence"/>
</dbReference>
<reference evidence="18 19" key="1">
    <citation type="submission" date="2019-03" db="EMBL/GenBank/DDBJ databases">
        <title>Draft genome of Gammaproteobacteria bacterium LSUCC0057, a member of the SAR92 clade.</title>
        <authorList>
            <person name="Lanclos V.C."/>
            <person name="Doiron C."/>
            <person name="Henson M.W."/>
            <person name="Thrash J.C."/>
        </authorList>
    </citation>
    <scope>NUCLEOTIDE SEQUENCE [LARGE SCALE GENOMIC DNA]</scope>
    <source>
        <strain evidence="18 19">LSUCC0057</strain>
    </source>
</reference>
<proteinExistence type="inferred from homology"/>
<keyword evidence="10 13" id="KW-0472">Membrane</keyword>
<sequence>MSKPAFSITAIAAAVAATVVTGSINAQTLEEVVVTAQHREESLQDVPIAITAINSEELRAGGINDLNGVSLRTPGFSMGSFTPSQPQLYIRGIGSNDDGAAGDQSVVVFLDGVYLGRTAGQAFDLFDLERIEVLRGPQGTLYGKNAAGGAINVVSQKPSDEFRGAIEVSAGDLGFRSTRAKLSSRLTDNVAGKLAVSYKERDGYVESLAADIDDMNGYESSAIRAQLFVSPSDSVELLLSADYAEDDRNGPGRSLGFTYGVEQAVRLDPSNPSPDFYQNLVDNEPRSEIETWGLSLKADWHVGPGTLTTITAYRETDADAVDVAVSAAFEYQTAFAGVGFEGVAELNNPVVEHSEQFTQELRYALNVTDTLFLQTGFFYLNEKVDRVESSLIYCDFACSAVPAAARPINLPVGSTDQTNETNSYGLFAQGIWSVSDRTDITLGARYTYEEKDATNVGAANGLNVVTPYDVQMSESWNAFTPKIAVNYAFNEDISAYASVTTGFKSGGYQGMGPNAVAASTPFDEENVISYEVGVKGLILNGTLSVGAALFSSDYSDLQVLRVVGVNQVIDNAGEAEIQGLELEGQWLLSDHFRLLATYAYLDTEYSELEGALSVNEGNALRNAPENAYSLSAIFDYPVASGHINARADFSHKDDAYQDMENRELAMMPEYDVLNLRVAYTPANEAWELAGWVNNAMDEEYLAHNSVIAPLAELPLPAAPRTWGVTFTYQLGN</sequence>
<evidence type="ECO:0000256" key="9">
    <source>
        <dbReference type="ARBA" id="ARBA00023077"/>
    </source>
</evidence>
<evidence type="ECO:0000256" key="10">
    <source>
        <dbReference type="ARBA" id="ARBA00023136"/>
    </source>
</evidence>
<evidence type="ECO:0000256" key="8">
    <source>
        <dbReference type="ARBA" id="ARBA00023065"/>
    </source>
</evidence>
<feature type="chain" id="PRO_5021424396" evidence="15">
    <location>
        <begin position="27"/>
        <end position="732"/>
    </location>
</feature>
<keyword evidence="11 18" id="KW-0675">Receptor</keyword>
<dbReference type="AlphaFoldDB" id="A0A4Y8UEZ2"/>
<evidence type="ECO:0000256" key="1">
    <source>
        <dbReference type="ARBA" id="ARBA00004571"/>
    </source>
</evidence>
<keyword evidence="19" id="KW-1185">Reference proteome</keyword>
<accession>A0A4Y8UEZ2</accession>
<dbReference type="InterPro" id="IPR039426">
    <property type="entry name" value="TonB-dep_rcpt-like"/>
</dbReference>
<keyword evidence="5" id="KW-0410">Iron transport</keyword>